<dbReference type="Proteomes" id="UP000271426">
    <property type="component" value="Chromosome"/>
</dbReference>
<dbReference type="RefSeq" id="WP_123959521.1">
    <property type="nucleotide sequence ID" value="NZ_CP033898.1"/>
</dbReference>
<evidence type="ECO:0000256" key="2">
    <source>
        <dbReference type="ARBA" id="ARBA00022448"/>
    </source>
</evidence>
<name>A0A3G6IV31_9CORY</name>
<dbReference type="SUPFAM" id="SSF52540">
    <property type="entry name" value="P-loop containing nucleoside triphosphate hydrolases"/>
    <property type="match status" value="1"/>
</dbReference>
<organism evidence="6 7">
    <name type="scientific">Corynebacterium pseudopelargi</name>
    <dbReference type="NCBI Taxonomy" id="2080757"/>
    <lineage>
        <taxon>Bacteria</taxon>
        <taxon>Bacillati</taxon>
        <taxon>Actinomycetota</taxon>
        <taxon>Actinomycetes</taxon>
        <taxon>Mycobacteriales</taxon>
        <taxon>Corynebacteriaceae</taxon>
        <taxon>Corynebacterium</taxon>
    </lineage>
</organism>
<evidence type="ECO:0000259" key="5">
    <source>
        <dbReference type="PROSITE" id="PS50893"/>
    </source>
</evidence>
<evidence type="ECO:0000256" key="4">
    <source>
        <dbReference type="ARBA" id="ARBA00022840"/>
    </source>
</evidence>
<feature type="domain" description="ABC transporter" evidence="5">
    <location>
        <begin position="3"/>
        <end position="218"/>
    </location>
</feature>
<dbReference type="InterPro" id="IPR050153">
    <property type="entry name" value="Metal_Ion_Import_ABC"/>
</dbReference>
<keyword evidence="4 6" id="KW-0067">ATP-binding</keyword>
<dbReference type="InterPro" id="IPR003593">
    <property type="entry name" value="AAA+_ATPase"/>
</dbReference>
<gene>
    <name evidence="6" type="ORF">CPPEL_01705</name>
</gene>
<dbReference type="GO" id="GO:0016887">
    <property type="term" value="F:ATP hydrolysis activity"/>
    <property type="evidence" value="ECO:0007669"/>
    <property type="project" value="InterPro"/>
</dbReference>
<keyword evidence="7" id="KW-1185">Reference proteome</keyword>
<keyword evidence="3" id="KW-0547">Nucleotide-binding</keyword>
<dbReference type="AlphaFoldDB" id="A0A3G6IV31"/>
<dbReference type="PANTHER" id="PTHR42734:SF17">
    <property type="entry name" value="METAL TRANSPORT SYSTEM ATP-BINDING PROTEIN TM_0124-RELATED"/>
    <property type="match status" value="1"/>
</dbReference>
<accession>A0A3G6IV31</accession>
<comment type="similarity">
    <text evidence="1">Belongs to the ABC transporter superfamily.</text>
</comment>
<evidence type="ECO:0000256" key="1">
    <source>
        <dbReference type="ARBA" id="ARBA00005417"/>
    </source>
</evidence>
<dbReference type="PROSITE" id="PS50893">
    <property type="entry name" value="ABC_TRANSPORTER_2"/>
    <property type="match status" value="1"/>
</dbReference>
<evidence type="ECO:0000313" key="7">
    <source>
        <dbReference type="Proteomes" id="UP000271426"/>
    </source>
</evidence>
<dbReference type="GO" id="GO:0005524">
    <property type="term" value="F:ATP binding"/>
    <property type="evidence" value="ECO:0007669"/>
    <property type="project" value="UniProtKB-KW"/>
</dbReference>
<dbReference type="InterPro" id="IPR003439">
    <property type="entry name" value="ABC_transporter-like_ATP-bd"/>
</dbReference>
<protein>
    <submittedName>
        <fullName evidence="6">Putative ABC transporter ATP-binding protein</fullName>
    </submittedName>
</protein>
<dbReference type="KEGG" id="cpso:CPPEL_01705"/>
<dbReference type="SMART" id="SM00382">
    <property type="entry name" value="AAA"/>
    <property type="match status" value="1"/>
</dbReference>
<keyword evidence="2" id="KW-0813">Transport</keyword>
<dbReference type="EMBL" id="CP033898">
    <property type="protein sequence ID" value="AZA08488.1"/>
    <property type="molecule type" value="Genomic_DNA"/>
</dbReference>
<evidence type="ECO:0000256" key="3">
    <source>
        <dbReference type="ARBA" id="ARBA00022741"/>
    </source>
</evidence>
<dbReference type="OrthoDB" id="3282096at2"/>
<sequence>MLLRFDHAAVDPLWDDLNLTLDRGEFLAILGPNGVGKSTLLNTVLGMRPLTAGSLSVEGKVGFIPQQRMFPEHLPIRARDLVSLALEHRLFRKPDPKRVDALLAQVGALGIADHRVSTLSGGQQQLIRQAQALAKDPDILLCDEPLLSLDVHMQQKVVKLLHQRCQEGTGVVVVTHGINPVLEYVDKVLYITHNGNVLGSVDEVMNSQTLSELYQTEVTVTRINGKVVVI</sequence>
<dbReference type="Gene3D" id="3.40.50.300">
    <property type="entry name" value="P-loop containing nucleotide triphosphate hydrolases"/>
    <property type="match status" value="1"/>
</dbReference>
<proteinExistence type="inferred from homology"/>
<reference evidence="6 7" key="1">
    <citation type="submission" date="2018-11" db="EMBL/GenBank/DDBJ databases">
        <authorList>
            <person name="Kleinhagauer T."/>
            <person name="Glaeser S.P."/>
            <person name="Spergser J."/>
            <person name="Ruckert C."/>
            <person name="Kaempfer P."/>
            <person name="Busse H.-J."/>
        </authorList>
    </citation>
    <scope>NUCLEOTIDE SEQUENCE [LARGE SCALE GENOMIC DNA]</scope>
    <source>
        <strain evidence="6 7">812CH</strain>
    </source>
</reference>
<evidence type="ECO:0000313" key="6">
    <source>
        <dbReference type="EMBL" id="AZA08488.1"/>
    </source>
</evidence>
<dbReference type="PANTHER" id="PTHR42734">
    <property type="entry name" value="METAL TRANSPORT SYSTEM ATP-BINDING PROTEIN TM_0124-RELATED"/>
    <property type="match status" value="1"/>
</dbReference>
<dbReference type="Pfam" id="PF00005">
    <property type="entry name" value="ABC_tran"/>
    <property type="match status" value="1"/>
</dbReference>
<dbReference type="InterPro" id="IPR027417">
    <property type="entry name" value="P-loop_NTPase"/>
</dbReference>